<organism evidence="2">
    <name type="scientific">Singulisphaera sp. Ch08</name>
    <dbReference type="NCBI Taxonomy" id="3120278"/>
    <lineage>
        <taxon>Bacteria</taxon>
        <taxon>Pseudomonadati</taxon>
        <taxon>Planctomycetota</taxon>
        <taxon>Planctomycetia</taxon>
        <taxon>Isosphaerales</taxon>
        <taxon>Isosphaeraceae</taxon>
        <taxon>Singulisphaera</taxon>
    </lineage>
</organism>
<feature type="signal peptide" evidence="1">
    <location>
        <begin position="1"/>
        <end position="24"/>
    </location>
</feature>
<evidence type="ECO:0000256" key="1">
    <source>
        <dbReference type="SAM" id="SignalP"/>
    </source>
</evidence>
<feature type="chain" id="PRO_5043582557" evidence="1">
    <location>
        <begin position="25"/>
        <end position="680"/>
    </location>
</feature>
<keyword evidence="1" id="KW-0732">Signal</keyword>
<evidence type="ECO:0000313" key="2">
    <source>
        <dbReference type="EMBL" id="XBH00837.1"/>
    </source>
</evidence>
<dbReference type="EMBL" id="CP155447">
    <property type="protein sequence ID" value="XBH00837.1"/>
    <property type="molecule type" value="Genomic_DNA"/>
</dbReference>
<protein>
    <submittedName>
        <fullName evidence="2">Uncharacterized protein</fullName>
    </submittedName>
</protein>
<accession>A0AAU7C6P0</accession>
<dbReference type="RefSeq" id="WP_406693515.1">
    <property type="nucleotide sequence ID" value="NZ_CP155447.1"/>
</dbReference>
<sequence length="680" mass="75090">MTRPTWHSPILPCLALLLCGIPAAALGQASSSFPARLPNGIEELQTASSSWQRRPGPKRVVVDQVCLVPDFATFLEAIATWDEEHYFPILIDDIELTFKFLRAFQPARIVRFPRKAETIPADQVWARVLLAVGHAWSKNSEAGAAPLAGDRVPRALGETPPGVVLSEPDSPSLAGAVALAAGRFQPILRWDVEKTFGDVLSYDEARELAASFESKVGDCVPSYNRLGDDCDFVTLAGDWPYRYNPQSGQEGPKAFDDLIGRSGGGRMRWAFGGRLIGEASASVYRAMCSLFLQPKSALLMNTYDEKDRTWSTYAMRDASRRLSQLMPVTHRSGDRANLAGWHQSFDPVNRSGLVMINSHGEPNRFGLVGGYGLVGDIPQTEPAAVLMIHSYSAAEPADPNTVAGRWLANGAFVYFGSMHEPYLTAFRPPELVAALIEKGMPLVAAMRQSPYEARGEPWKLVYLGDPLFQVKSGAAPARIAPKDWPAGASWPRYAVTPRPAADASNDTRLGWAVKTAVAQLQREPGASPRDNLDEFLTTIRRAQLEAGLRPYFDALLSDVMLQKNQPGELSTQLASIPDSEQSPAVRRLLETCQFLMLEHYLKRREFARAERIWSDLIRSDRPPDILEQITGRMSVLADSPSHRAEWQTMLIAVGRRLKNTPAQPVIEAERQRIAKIAKTR</sequence>
<gene>
    <name evidence="2" type="ORF">V5E97_21005</name>
</gene>
<dbReference type="AlphaFoldDB" id="A0AAU7C6P0"/>
<reference evidence="2" key="1">
    <citation type="submission" date="2024-05" db="EMBL/GenBank/DDBJ databases">
        <title>Planctomycetes of the genus Singulisphaera possess chitinolytic capabilities.</title>
        <authorList>
            <person name="Ivanova A."/>
        </authorList>
    </citation>
    <scope>NUCLEOTIDE SEQUENCE</scope>
    <source>
        <strain evidence="2">Ch08T</strain>
    </source>
</reference>
<name>A0AAU7C6P0_9BACT</name>
<proteinExistence type="predicted"/>